<dbReference type="PANTHER" id="PTHR46497">
    <property type="entry name" value="THIOREDOXIN DOMAIN-CONTAINING PROTEIN 11"/>
    <property type="match status" value="1"/>
</dbReference>
<dbReference type="InterPro" id="IPR036249">
    <property type="entry name" value="Thioredoxin-like_sf"/>
</dbReference>
<dbReference type="SUPFAM" id="SSF52833">
    <property type="entry name" value="Thioredoxin-like"/>
    <property type="match status" value="2"/>
</dbReference>
<name>A0A915PRR8_9BILA</name>
<accession>A0A915PRR8</accession>
<dbReference type="InterPro" id="IPR052792">
    <property type="entry name" value="Thioredoxin_dom-contain_11"/>
</dbReference>
<dbReference type="AlphaFoldDB" id="A0A915PRR8"/>
<dbReference type="PANTHER" id="PTHR46497:SF1">
    <property type="entry name" value="THIOREDOXIN DOMAIN-CONTAINING PROTEIN 11"/>
    <property type="match status" value="1"/>
</dbReference>
<dbReference type="Proteomes" id="UP000887581">
    <property type="component" value="Unplaced"/>
</dbReference>
<dbReference type="Gene3D" id="3.40.30.10">
    <property type="entry name" value="Glutaredoxin"/>
    <property type="match status" value="2"/>
</dbReference>
<reference evidence="2" key="1">
    <citation type="submission" date="2022-11" db="UniProtKB">
        <authorList>
            <consortium name="WormBaseParasite"/>
        </authorList>
    </citation>
    <scope>IDENTIFICATION</scope>
</reference>
<evidence type="ECO:0000313" key="2">
    <source>
        <dbReference type="WBParaSite" id="sdigi.contig356.g7705.t1"/>
    </source>
</evidence>
<sequence>MSHNTVESIAAQGVSLSSYSSSAECIINSPIKESIAEGVEGGKWKEKFCRKFLDNLNMRSLILSLVLSMLLLNFDVFCNSNSQLNQRESAPPRPFFSSSSKKYLIDYYTGNDAEPENLLHKSEIVIVMYYAPWSRRCIRTRVVFENVARSLSASSDVRKSHKTHTYPVIVAYIGKQSLMYTGLLASDYIYRWISRLRNPIRRLVTPFAIKSFFDEFDDTVIAFFHGEMAFDESYEFQQYVKAALIVFQRQDLLDKVGFAVVTNSSLARTVNSSPKTWIQLRSWDSTFNYDGPNITAYKIFEWIKNKALKSIGLHWISPEMNGIAKSEELLSVLQNGATVVVFIDRQVLYPHNWAVSVVEQTIMEYYSCSTELTDKLESRSIKRNALVDERNHLIAVSGNKCQKISARTRKVRKCCMAEKTSLLSRCFQCRSNKGVNFSENGSCSQLPLFFHNPYSSLFHIVPCLSVLSTLSEEELMNDCCTFLISKNQHLDVSLDTVEQCAKYRLARDLYRHISGPAPSTFCTTDATSIIGLSCGKNNSLRFVGVDGRYGDYFLKRLRRPYKGETVALIVDSSTERTFFMQAEFSRHTFRDFLHSFHSGTLTPHVISQTSRREPENAHLAHDSVSVLSSTIAESFKTDVSASEDTVIFFSGGSWHGPSASVIHVYHSVAHYFHPFLELIKFHMIDVSSNDLPWQFQMDTLPAVLFFPAGRKSSSSRFPALLPLTVPNLIAFIITRCQKELRWRLALSSCSFLCIKKNSQRLQKIALMIRNDITLLSLLASSNYQHYHLFQRLIRRRSEQLHSTRKLLRAVSASKFS</sequence>
<keyword evidence="1" id="KW-1185">Reference proteome</keyword>
<evidence type="ECO:0000313" key="1">
    <source>
        <dbReference type="Proteomes" id="UP000887581"/>
    </source>
</evidence>
<proteinExistence type="predicted"/>
<dbReference type="WBParaSite" id="sdigi.contig356.g7705.t1">
    <property type="protein sequence ID" value="sdigi.contig356.g7705.t1"/>
    <property type="gene ID" value="sdigi.contig356.g7705"/>
</dbReference>
<organism evidence="1 2">
    <name type="scientific">Setaria digitata</name>
    <dbReference type="NCBI Taxonomy" id="48799"/>
    <lineage>
        <taxon>Eukaryota</taxon>
        <taxon>Metazoa</taxon>
        <taxon>Ecdysozoa</taxon>
        <taxon>Nematoda</taxon>
        <taxon>Chromadorea</taxon>
        <taxon>Rhabditida</taxon>
        <taxon>Spirurina</taxon>
        <taxon>Spiruromorpha</taxon>
        <taxon>Filarioidea</taxon>
        <taxon>Setariidae</taxon>
        <taxon>Setaria</taxon>
    </lineage>
</organism>
<protein>
    <submittedName>
        <fullName evidence="2">Thioredoxin domain-containing protein</fullName>
    </submittedName>
</protein>